<evidence type="ECO:0000313" key="5">
    <source>
        <dbReference type="Proteomes" id="UP000440367"/>
    </source>
</evidence>
<organism evidence="4 5">
    <name type="scientific">Phytophthora fragariae</name>
    <dbReference type="NCBI Taxonomy" id="53985"/>
    <lineage>
        <taxon>Eukaryota</taxon>
        <taxon>Sar</taxon>
        <taxon>Stramenopiles</taxon>
        <taxon>Oomycota</taxon>
        <taxon>Peronosporomycetes</taxon>
        <taxon>Peronosporales</taxon>
        <taxon>Peronosporaceae</taxon>
        <taxon>Phytophthora</taxon>
    </lineage>
</organism>
<evidence type="ECO:0000313" key="4">
    <source>
        <dbReference type="EMBL" id="KAE9204458.1"/>
    </source>
</evidence>
<dbReference type="Gene3D" id="2.160.20.120">
    <property type="match status" value="1"/>
</dbReference>
<evidence type="ECO:0000313" key="6">
    <source>
        <dbReference type="Proteomes" id="UP000460718"/>
    </source>
</evidence>
<dbReference type="EMBL" id="QXGD01001516">
    <property type="protein sequence ID" value="KAE9204458.1"/>
    <property type="molecule type" value="Genomic_DNA"/>
</dbReference>
<name>A0A6A3XWD0_9STRA</name>
<accession>A0A6A3XWD0</accession>
<dbReference type="Proteomes" id="UP000440367">
    <property type="component" value="Unassembled WGS sequence"/>
</dbReference>
<feature type="transmembrane region" description="Helical" evidence="1">
    <location>
        <begin position="742"/>
        <end position="759"/>
    </location>
</feature>
<dbReference type="AlphaFoldDB" id="A0A6A3XWD0"/>
<keyword evidence="1" id="KW-0472">Membrane</keyword>
<dbReference type="InterPro" id="IPR021255">
    <property type="entry name" value="DUF2807"/>
</dbReference>
<evidence type="ECO:0000259" key="2">
    <source>
        <dbReference type="Pfam" id="PF10988"/>
    </source>
</evidence>
<evidence type="ECO:0000256" key="1">
    <source>
        <dbReference type="SAM" id="Phobius"/>
    </source>
</evidence>
<proteinExistence type="predicted"/>
<protein>
    <recommendedName>
        <fullName evidence="2">Putative auto-transporter adhesin head GIN domain-containing protein</fullName>
    </recommendedName>
</protein>
<gene>
    <name evidence="4" type="ORF">PF002_g20634</name>
    <name evidence="3" type="ORF">PF011_g19483</name>
</gene>
<dbReference type="EMBL" id="QXFW01001654">
    <property type="protein sequence ID" value="KAE8987686.1"/>
    <property type="molecule type" value="Genomic_DNA"/>
</dbReference>
<feature type="domain" description="Putative auto-transporter adhesin head GIN" evidence="2">
    <location>
        <begin position="440"/>
        <end position="555"/>
    </location>
</feature>
<keyword evidence="1" id="KW-1133">Transmembrane helix</keyword>
<keyword evidence="1" id="KW-0812">Transmembrane</keyword>
<reference evidence="4 5" key="1">
    <citation type="submission" date="2018-08" db="EMBL/GenBank/DDBJ databases">
        <title>Genomic investigation of the strawberry pathogen Phytophthora fragariae indicates pathogenicity is determined by transcriptional variation in three key races.</title>
        <authorList>
            <person name="Adams T.M."/>
            <person name="Armitage A.D."/>
            <person name="Sobczyk M.K."/>
            <person name="Bates H.J."/>
            <person name="Dunwell J.M."/>
            <person name="Nellist C.F."/>
            <person name="Harrison R.J."/>
        </authorList>
    </citation>
    <scope>NUCLEOTIDE SEQUENCE [LARGE SCALE GENOMIC DNA]</scope>
    <source>
        <strain evidence="4 5">BC-1</strain>
        <strain evidence="3 6">SCRP245</strain>
    </source>
</reference>
<evidence type="ECO:0000313" key="3">
    <source>
        <dbReference type="EMBL" id="KAE8987686.1"/>
    </source>
</evidence>
<dbReference type="PANTHER" id="PTHR39200:SF1">
    <property type="entry name" value="AUTO-TRANSPORTER ADHESIN HEAD GIN DOMAIN-CONTAINING PROTEIN-RELATED"/>
    <property type="match status" value="1"/>
</dbReference>
<sequence length="775" mass="79546">MALAFGAAHAWTFDASEVAPPEDIVGEHQPLQRTWTVSSFAQLEQLYLAVPGRVFVGLDPSLLPATEAPSTEAPAKETPGVVSGVTPGVVPGFIPGAEPGFVPGAVAAGSLGGSGSGLITKAPSIEVPAKETPGVVSGVTPGVVPGVIPGAVPGFVPGAVAAGSLGGSGSGLITKAPSIEVPAKETPGVVSGVTPGVVPGFIPGAVPGFVPGAVAAGSLGGSGSGLITKAPSIEVPAKETPGVVSGVTPGVVPGFIPGAVPGFVPGAVAAGSLGVAGETIEIPTMMLRKHHRKHENDDEQQGEETVVAKIVITGNSTDLLNMIEAAPLHPRRNDGLKLHLKNEDAYGEGFVLTQIYLFEKNLLRRVTTAFSGDVVLNEDVVTLDDAEADVKLACVGDANLYLESSSNATLASLEVEVTGSGLVQLEIPSVNLEGSLDVEVAGSGSVALVTDALAAAEVKTTLSGSGNIVVDTSDLEAQKLDASVYGSGVSSFATAGAVVKETLTLSGPGQLLAGSIVARKSEVDVWGDGDMLVQVTDKLTVSTSVWGKVGYVNAPPTDVKIKGWWFWREASSIVYPAAVNKVLIYEPVTVPAKYPVYYSIETAESASLDDPDYAFVSAEPSSLTNLMTTSLSSVQQAADATTSDSNGLFYAWRAAVALASIAWSWSVRRPRAGGKAATELPNCSNHSVAAARSLWDGVCSRHRMEIRPQSRPQSKHTKMALTDAVFAPYAAAKHFAQSTNPVMLAALVAIVVVVNVVAAKSWQARRSRLEYSPLV</sequence>
<comment type="caution">
    <text evidence="4">The sequence shown here is derived from an EMBL/GenBank/DDBJ whole genome shotgun (WGS) entry which is preliminary data.</text>
</comment>
<dbReference type="Proteomes" id="UP000460718">
    <property type="component" value="Unassembled WGS sequence"/>
</dbReference>
<dbReference type="PANTHER" id="PTHR39200">
    <property type="entry name" value="HYPOTHETICAL EXPORTED PROTEIN"/>
    <property type="match status" value="1"/>
</dbReference>
<dbReference type="Pfam" id="PF10988">
    <property type="entry name" value="DUF2807"/>
    <property type="match status" value="1"/>
</dbReference>